<name>A0A1M6N030_9FIRM</name>
<sequence length="56" mass="6535">MYSSIRRWGLVEGGNKMNKICDNLLKLLVSIKNLKDNEIDNYIDKLITKIKKPNEL</sequence>
<accession>A0A1M6N030</accession>
<dbReference type="AlphaFoldDB" id="A0A1M6N030"/>
<evidence type="ECO:0000313" key="2">
    <source>
        <dbReference type="Proteomes" id="UP000184082"/>
    </source>
</evidence>
<dbReference type="Proteomes" id="UP000184082">
    <property type="component" value="Unassembled WGS sequence"/>
</dbReference>
<dbReference type="EMBL" id="FRAJ01000005">
    <property type="protein sequence ID" value="SHJ89079.1"/>
    <property type="molecule type" value="Genomic_DNA"/>
</dbReference>
<organism evidence="1 2">
    <name type="scientific">Caminicella sporogenes DSM 14501</name>
    <dbReference type="NCBI Taxonomy" id="1121266"/>
    <lineage>
        <taxon>Bacteria</taxon>
        <taxon>Bacillati</taxon>
        <taxon>Bacillota</taxon>
        <taxon>Clostridia</taxon>
        <taxon>Peptostreptococcales</taxon>
        <taxon>Caminicellaceae</taxon>
        <taxon>Caminicella</taxon>
    </lineage>
</organism>
<keyword evidence="2" id="KW-1185">Reference proteome</keyword>
<reference evidence="1 2" key="1">
    <citation type="submission" date="2016-11" db="EMBL/GenBank/DDBJ databases">
        <authorList>
            <person name="Jaros S."/>
            <person name="Januszkiewicz K."/>
            <person name="Wedrychowicz H."/>
        </authorList>
    </citation>
    <scope>NUCLEOTIDE SEQUENCE [LARGE SCALE GENOMIC DNA]</scope>
    <source>
        <strain evidence="1 2">DSM 14501</strain>
    </source>
</reference>
<protein>
    <submittedName>
        <fullName evidence="1">Uncharacterized protein</fullName>
    </submittedName>
</protein>
<evidence type="ECO:0000313" key="1">
    <source>
        <dbReference type="EMBL" id="SHJ89079.1"/>
    </source>
</evidence>
<proteinExistence type="predicted"/>
<gene>
    <name evidence="1" type="ORF">SAMN02745883_00733</name>
</gene>